<evidence type="ECO:0000259" key="16">
    <source>
        <dbReference type="PROSITE" id="PS50894"/>
    </source>
</evidence>
<dbReference type="eggNOG" id="COG0508">
    <property type="taxonomic scope" value="Bacteria"/>
</dbReference>
<dbReference type="InterPro" id="IPR008207">
    <property type="entry name" value="Sig_transdc_His_kin_Hpt_dom"/>
</dbReference>
<evidence type="ECO:0000259" key="13">
    <source>
        <dbReference type="PROSITE" id="PS50109"/>
    </source>
</evidence>
<evidence type="ECO:0000256" key="10">
    <source>
        <dbReference type="PROSITE-ProRule" id="PRU00169"/>
    </source>
</evidence>
<dbReference type="Pfam" id="PF26379">
    <property type="entry name" value="FimL_2nd"/>
    <property type="match status" value="1"/>
</dbReference>
<dbReference type="eggNOG" id="COG0643">
    <property type="taxonomic scope" value="Bacteria"/>
</dbReference>
<dbReference type="SUPFAM" id="SSF50341">
    <property type="entry name" value="CheW-like"/>
    <property type="match status" value="1"/>
</dbReference>
<dbReference type="SMART" id="SM00448">
    <property type="entry name" value="REC"/>
    <property type="match status" value="1"/>
</dbReference>
<dbReference type="SUPFAM" id="SSF52172">
    <property type="entry name" value="CheY-like"/>
    <property type="match status" value="1"/>
</dbReference>
<feature type="region of interest" description="Disordered" evidence="12">
    <location>
        <begin position="1674"/>
        <end position="1708"/>
    </location>
</feature>
<dbReference type="InterPro" id="IPR005467">
    <property type="entry name" value="His_kinase_dom"/>
</dbReference>
<feature type="region of interest" description="Disordered" evidence="12">
    <location>
        <begin position="1064"/>
        <end position="1093"/>
    </location>
</feature>
<keyword evidence="7" id="KW-0902">Two-component regulatory system</keyword>
<name>G7UQA1_PSEUP</name>
<feature type="region of interest" description="Disordered" evidence="12">
    <location>
        <begin position="1311"/>
        <end position="1372"/>
    </location>
</feature>
<dbReference type="SUPFAM" id="SSF55874">
    <property type="entry name" value="ATPase domain of HSP90 chaperone/DNA topoisomerase II/histidine kinase"/>
    <property type="match status" value="1"/>
</dbReference>
<organism evidence="17 18">
    <name type="scientific">Pseudoxanthomonas spadix (strain BD-a59)</name>
    <dbReference type="NCBI Taxonomy" id="1045855"/>
    <lineage>
        <taxon>Bacteria</taxon>
        <taxon>Pseudomonadati</taxon>
        <taxon>Pseudomonadota</taxon>
        <taxon>Gammaproteobacteria</taxon>
        <taxon>Lysobacterales</taxon>
        <taxon>Lysobacteraceae</taxon>
        <taxon>Pseudoxanthomonas</taxon>
    </lineage>
</organism>
<dbReference type="Pfam" id="PF00072">
    <property type="entry name" value="Response_reg"/>
    <property type="match status" value="1"/>
</dbReference>
<dbReference type="EMBL" id="CP003093">
    <property type="protein sequence ID" value="AER55713.1"/>
    <property type="molecule type" value="Genomic_DNA"/>
</dbReference>
<comment type="function">
    <text evidence="8">Involved in the transmission of sensory signals from the chemoreceptors to the flagellar motors. CheA is autophosphorylated; it can transfer its phosphate group to either CheB or CheY.</text>
</comment>
<gene>
    <name evidence="17" type="ordered locus">DSC_05310</name>
</gene>
<evidence type="ECO:0000256" key="6">
    <source>
        <dbReference type="ARBA" id="ARBA00022777"/>
    </source>
</evidence>
<feature type="compositionally biased region" description="Low complexity" evidence="12">
    <location>
        <begin position="1731"/>
        <end position="1746"/>
    </location>
</feature>
<dbReference type="InterPro" id="IPR036061">
    <property type="entry name" value="CheW-like_dom_sf"/>
</dbReference>
<comment type="catalytic activity">
    <reaction evidence="1">
        <text>ATP + protein L-histidine = ADP + protein N-phospho-L-histidine.</text>
        <dbReference type="EC" id="2.7.13.3"/>
    </reaction>
</comment>
<feature type="compositionally biased region" description="Polar residues" evidence="12">
    <location>
        <begin position="1695"/>
        <end position="1705"/>
    </location>
</feature>
<feature type="domain" description="Histidine kinase" evidence="13">
    <location>
        <begin position="1903"/>
        <end position="2136"/>
    </location>
</feature>
<dbReference type="InterPro" id="IPR011006">
    <property type="entry name" value="CheY-like_superfamily"/>
</dbReference>
<dbReference type="Gene3D" id="3.40.50.2300">
    <property type="match status" value="1"/>
</dbReference>
<feature type="region of interest" description="Disordered" evidence="12">
    <location>
        <begin position="1644"/>
        <end position="1663"/>
    </location>
</feature>
<feature type="region of interest" description="Disordered" evidence="12">
    <location>
        <begin position="1433"/>
        <end position="1460"/>
    </location>
</feature>
<dbReference type="InterPro" id="IPR037006">
    <property type="entry name" value="CheA-like_homodim_sf"/>
</dbReference>
<feature type="modified residue" description="Phosphohistidine" evidence="9">
    <location>
        <position position="1525"/>
    </location>
</feature>
<dbReference type="CDD" id="cd00088">
    <property type="entry name" value="HPT"/>
    <property type="match status" value="2"/>
</dbReference>
<feature type="domain" description="HPt" evidence="16">
    <location>
        <begin position="729"/>
        <end position="836"/>
    </location>
</feature>
<dbReference type="GO" id="GO:0006935">
    <property type="term" value="P:chemotaxis"/>
    <property type="evidence" value="ECO:0007669"/>
    <property type="project" value="InterPro"/>
</dbReference>
<dbReference type="FunFam" id="3.30.565.10:FF:000016">
    <property type="entry name" value="Chemotaxis protein CheA, putative"/>
    <property type="match status" value="1"/>
</dbReference>
<dbReference type="InterPro" id="IPR004358">
    <property type="entry name" value="Sig_transdc_His_kin-like_C"/>
</dbReference>
<proteinExistence type="predicted"/>
<dbReference type="InterPro" id="IPR058661">
    <property type="entry name" value="FimL_2nd"/>
</dbReference>
<dbReference type="HOGENOM" id="CLU_000650_0_1_6"/>
<dbReference type="Pfam" id="PF02518">
    <property type="entry name" value="HATPase_c"/>
    <property type="match status" value="1"/>
</dbReference>
<feature type="coiled-coil region" evidence="11">
    <location>
        <begin position="1836"/>
        <end position="1870"/>
    </location>
</feature>
<dbReference type="EC" id="2.7.13.3" evidence="2"/>
<dbReference type="Pfam" id="PF01627">
    <property type="entry name" value="Hpt"/>
    <property type="match status" value="4"/>
</dbReference>
<dbReference type="PANTHER" id="PTHR43395">
    <property type="entry name" value="SENSOR HISTIDINE KINASE CHEA"/>
    <property type="match status" value="1"/>
</dbReference>
<evidence type="ECO:0000256" key="5">
    <source>
        <dbReference type="ARBA" id="ARBA00022679"/>
    </source>
</evidence>
<evidence type="ECO:0000256" key="11">
    <source>
        <dbReference type="SAM" id="Coils"/>
    </source>
</evidence>
<feature type="domain" description="Response regulatory" evidence="14">
    <location>
        <begin position="2290"/>
        <end position="2406"/>
    </location>
</feature>
<feature type="modified residue" description="4-aspartylphosphate" evidence="10">
    <location>
        <position position="2339"/>
    </location>
</feature>
<keyword evidence="5" id="KW-0808">Transferase</keyword>
<keyword evidence="6" id="KW-0418">Kinase</keyword>
<protein>
    <recommendedName>
        <fullName evidence="3">Chemotaxis protein CheA</fullName>
        <ecNumber evidence="2">2.7.13.3</ecNumber>
    </recommendedName>
</protein>
<dbReference type="CDD" id="cd17546">
    <property type="entry name" value="REC_hyHK_CKI1_RcsC-like"/>
    <property type="match status" value="1"/>
</dbReference>
<dbReference type="InterPro" id="IPR002545">
    <property type="entry name" value="CheW-lke_dom"/>
</dbReference>
<dbReference type="SMART" id="SM01231">
    <property type="entry name" value="H-kinase_dim"/>
    <property type="match status" value="1"/>
</dbReference>
<keyword evidence="11" id="KW-0175">Coiled coil</keyword>
<dbReference type="Gene3D" id="3.30.565.10">
    <property type="entry name" value="Histidine kinase-like ATPase, C-terminal domain"/>
    <property type="match status" value="1"/>
</dbReference>
<dbReference type="SMART" id="SM00387">
    <property type="entry name" value="HATPase_c"/>
    <property type="match status" value="1"/>
</dbReference>
<evidence type="ECO:0000256" key="1">
    <source>
        <dbReference type="ARBA" id="ARBA00000085"/>
    </source>
</evidence>
<feature type="compositionally biased region" description="Low complexity" evidence="12">
    <location>
        <begin position="1322"/>
        <end position="1345"/>
    </location>
</feature>
<dbReference type="PROSITE" id="PS50851">
    <property type="entry name" value="CHEW"/>
    <property type="match status" value="1"/>
</dbReference>
<evidence type="ECO:0000256" key="2">
    <source>
        <dbReference type="ARBA" id="ARBA00012438"/>
    </source>
</evidence>
<evidence type="ECO:0000256" key="8">
    <source>
        <dbReference type="ARBA" id="ARBA00035100"/>
    </source>
</evidence>
<dbReference type="InterPro" id="IPR036890">
    <property type="entry name" value="HATPase_C_sf"/>
</dbReference>
<dbReference type="InterPro" id="IPR004105">
    <property type="entry name" value="CheA-like_dim"/>
</dbReference>
<evidence type="ECO:0000256" key="7">
    <source>
        <dbReference type="ARBA" id="ARBA00023012"/>
    </source>
</evidence>
<dbReference type="STRING" id="1045855.DSC_05310"/>
<dbReference type="SUPFAM" id="SSF47226">
    <property type="entry name" value="Histidine-containing phosphotransfer domain, HPT domain"/>
    <property type="match status" value="5"/>
</dbReference>
<evidence type="ECO:0000256" key="4">
    <source>
        <dbReference type="ARBA" id="ARBA00022553"/>
    </source>
</evidence>
<dbReference type="GO" id="GO:0005737">
    <property type="term" value="C:cytoplasm"/>
    <property type="evidence" value="ECO:0007669"/>
    <property type="project" value="InterPro"/>
</dbReference>
<dbReference type="PROSITE" id="PS50109">
    <property type="entry name" value="HIS_KIN"/>
    <property type="match status" value="1"/>
</dbReference>
<feature type="modified residue" description="Phosphohistidine" evidence="9">
    <location>
        <position position="776"/>
    </location>
</feature>
<evidence type="ECO:0000313" key="18">
    <source>
        <dbReference type="Proteomes" id="UP000005870"/>
    </source>
</evidence>
<evidence type="ECO:0000259" key="15">
    <source>
        <dbReference type="PROSITE" id="PS50851"/>
    </source>
</evidence>
<dbReference type="PANTHER" id="PTHR43395:SF8">
    <property type="entry name" value="HISTIDINE KINASE"/>
    <property type="match status" value="1"/>
</dbReference>
<dbReference type="KEGG" id="psd:DSC_05310"/>
<dbReference type="Proteomes" id="UP000005870">
    <property type="component" value="Chromosome"/>
</dbReference>
<dbReference type="Pfam" id="PF01584">
    <property type="entry name" value="CheW"/>
    <property type="match status" value="1"/>
</dbReference>
<dbReference type="SMART" id="SM00260">
    <property type="entry name" value="CheW"/>
    <property type="match status" value="1"/>
</dbReference>
<evidence type="ECO:0000256" key="12">
    <source>
        <dbReference type="SAM" id="MobiDB-lite"/>
    </source>
</evidence>
<evidence type="ECO:0000256" key="9">
    <source>
        <dbReference type="PROSITE-ProRule" id="PRU00110"/>
    </source>
</evidence>
<feature type="domain" description="HPt" evidence="16">
    <location>
        <begin position="1478"/>
        <end position="1582"/>
    </location>
</feature>
<accession>G7UQA1</accession>
<dbReference type="GO" id="GO:0000155">
    <property type="term" value="F:phosphorelay sensor kinase activity"/>
    <property type="evidence" value="ECO:0007669"/>
    <property type="project" value="InterPro"/>
</dbReference>
<dbReference type="Gene3D" id="1.20.120.160">
    <property type="entry name" value="HPT domain"/>
    <property type="match status" value="4"/>
</dbReference>
<evidence type="ECO:0000259" key="14">
    <source>
        <dbReference type="PROSITE" id="PS50110"/>
    </source>
</evidence>
<evidence type="ECO:0000256" key="3">
    <source>
        <dbReference type="ARBA" id="ARBA00021495"/>
    </source>
</evidence>
<dbReference type="InterPro" id="IPR051315">
    <property type="entry name" value="Bact_Chemotaxis_CheA"/>
</dbReference>
<sequence>MSHAVLGWVKPELDQTLRQVRGEIESFAENPADSSRMQVCVGYLHQVQGTLHMVELYAPAMVAEELEKLAQALQEGRVADPDEACATLMRGTVLLPDYLERLQGGHRDIPIVLLPLLNDIRAARGEAGLSESVLFAPDLERPLPQEVPSTEPMPGHTRDARLAQACEHLERVLAGWPEDGTPADPGALVPALTALQRLAEHTAARRMLWVAGCVAEALRDGALQPTPALHQGFSGVLRAVRQIRQGLVPGAAPGQEPTRQLLYQVAHSAARHPALEDLRKAFDLQAASPSQAEIEHARSSISGRNRALLDTVGAAVKEELMRVKDVLDLQLRTNADIAGLAPQVTQLGSVADTLGMMGLGLARNVVLQQRQSLAELVEGRRACDESALLDIAGALLYVDASLDDQVAHLGDGSAPDAQAAESQRTVEALAGEAIRNFAQARQQFVAFIETGWEHAQLDTVPRLLGEVGGALRMLELSAPADYVEGVGRYIGTELVERRRVPGGVQLDTLADAMASLEYYLEALREHRPNREEILDITRSSLESLRYWPLPGAGEPAGETLASPVADATPSAFEPEFTPDPAQTTLAGDLDIERGPALPAFVPAGDTASAFDPVAGEFEGIGSDDQAQIDAAFAAPSGESSQAAATQVEAPFEAPFEVTSPEGDAAEDIGQSAALIEAFEAVEASSPSAAFAPAAPEATPAFEQVLSAADDAPAAEDTQSLQGGFDLSGSHDIDDEIRDVFLEEFDEEIDNLRQMLPAWTANVENLDRLRPIRRVFHTLKGSGRLVGASLLGEFAWKVENMLNRVLDGSRPATPAVVALLQQATDTLPQLNAALRGQPGARADLAGIEAVADRLAAGEEALYSAPGAATAAAPVAEQPALDDFVPDLDGTPAAVDSVLREILETEVGNHLRSVDAWLASVQSVQAGPASDPLLRAFHTMNGAFAMADVPEITEITGRAEQYVKRLLANGVPASAAGVAGLAAAAQAIRTTIAALQSAQPRIPQFAELRAQLSALRDALPQVARPVSTLVDDRNQHTYAGQGAQQVYTPDVPSSMELTGAMDLSGFLDHPAELPQDPTERPVAEQAGPAPESADIQAPDLSAAGAVPPAPLPDDGQAAWFDLRLAYRTEPKWTDAPTPTSADAQVTAGQAGTLDPAAVAAAAAESAPLSESIEAHAERDASVDVQALSPQALPPTAGDDAAEADSWNQEPAAVEPLAPDWSDTQAAAEESTLAGDEALEAGADIELTPTEAAAEAMDLAEHLQAVPEAPALLASTEVAAPEPIAEAEAPPSASGEQPAAQDLIDTAEVHAEPASDAGPFDMEVTTPDQTQADAQAPTQAPDAEAATQGEAAVETEGPLSSEADLADAESTESLAAQIPAPQEEPARDALHAPFVDLPETAAPAAGLVGEDAASTHQAPAAVPDAAMAGSAFLAAQTDHRHTESVAPEAELAASSAQDAPDLPPIPETTETAAMAEQMLDFTVLDRDLVDIFVEEGNDLLDHSDGLLARLRGAPDDRGLVIGLQRDLHTIKGGARMAGIEPIGELGHAIESLLEQIAEHRAEVDRDVLGLLERGFDALHGMLARTAAYCLATPRPELVAEFDARARGEPTGATGPDQALRGTAVDLVEPLDLEISHAFATPDDAQATSLDEVGSVEASPPVSDTQGLEFDSAQADTTWVSDGSEHAQDAASAPADGPQSASATPASESSNDEFLDAELLAALDAAWGPSDGNSADAAAPQAPAAAAPDVQEPAAPAVVAAADAGPLPEPAPVPVFVPAAPPPLVPQPIPALPPLSAPIELEANGEDEHAPLGSGQEQVRVRADLLDRLVNHAGEVAIYRARLEQQMGAFRAAMAELDRTNIRLHDQLRRLDLETEAQIVARYQREQDTRDTAFDPLELDRFSTLQQLSRALAESAADLSGLQGVLDDLARQNDSLLGQQSRVSSELQDGLMRARMVPFEGSVPRLRRVLRQAAADTGKQAQLQLEGAHGELDRNVLERMTAPLEHLLRNAVAHGLESPQARREAGKPEEGVVRVVLRREGSEMVLQVADDGAGIDHAAIRRRAEQRGMLPVGAEVAEIDLERLILEPGFSTAEEVSQLAGRGVGMDVVHNEVRQLGGSLEISSTRGQGTTFTLRLPQTLAVTQAVFVRIGETQFAVPVAAVGGIGRISRARFEAADASYVYGGEAYALHDLGTLVGQGPARAEGQPQVPLLLVRAGELRAAVAVDQVLGNREIVVKPVGPQIGSIPGIYGATITGDGSVVVILDAAPLVRRYIAQPALAGTTAAPAVQRQVPLVMVVDDSLTMRKVTSRVLERHNFEVSTARDGVEALERLEERVPDLMLLDIEMPRMDGYELATAMKADPRLAGVPIVMITSRTGEKHRQRALEIGVQRYMGKPYQELDLMRNVYDLLGIARVRD</sequence>
<dbReference type="SMART" id="SM00073">
    <property type="entry name" value="HPT"/>
    <property type="match status" value="2"/>
</dbReference>
<dbReference type="PROSITE" id="PS50110">
    <property type="entry name" value="RESPONSE_REGULATORY"/>
    <property type="match status" value="1"/>
</dbReference>
<feature type="region of interest" description="Disordered" evidence="12">
    <location>
        <begin position="710"/>
        <end position="729"/>
    </location>
</feature>
<dbReference type="InterPro" id="IPR001789">
    <property type="entry name" value="Sig_transdc_resp-reg_receiver"/>
</dbReference>
<evidence type="ECO:0000313" key="17">
    <source>
        <dbReference type="EMBL" id="AER55713.1"/>
    </source>
</evidence>
<dbReference type="Gene3D" id="2.30.30.40">
    <property type="entry name" value="SH3 Domains"/>
    <property type="match status" value="1"/>
</dbReference>
<dbReference type="InterPro" id="IPR003594">
    <property type="entry name" value="HATPase_dom"/>
</dbReference>
<dbReference type="PRINTS" id="PR00344">
    <property type="entry name" value="BCTRLSENSOR"/>
</dbReference>
<dbReference type="eggNOG" id="COG0784">
    <property type="taxonomic scope" value="Bacteria"/>
</dbReference>
<dbReference type="InterPro" id="IPR036641">
    <property type="entry name" value="HPT_dom_sf"/>
</dbReference>
<dbReference type="PROSITE" id="PS50894">
    <property type="entry name" value="HPT"/>
    <property type="match status" value="2"/>
</dbReference>
<dbReference type="Gene3D" id="1.10.287.560">
    <property type="entry name" value="Histidine kinase CheA-like, homodimeric domain"/>
    <property type="match status" value="1"/>
</dbReference>
<keyword evidence="4 10" id="KW-0597">Phosphoprotein</keyword>
<feature type="domain" description="CheW-like" evidence="15">
    <location>
        <begin position="2138"/>
        <end position="2271"/>
    </location>
</feature>
<feature type="region of interest" description="Disordered" evidence="12">
    <location>
        <begin position="1723"/>
        <end position="1746"/>
    </location>
</feature>
<reference evidence="17 18" key="1">
    <citation type="journal article" date="2012" name="J. Bacteriol.">
        <title>Complete Genome Sequence of the BTEX-Degrading Bacterium Pseudoxanthomonas spadix BD-a59.</title>
        <authorList>
            <person name="Lee S.H."/>
            <person name="Jin H.M."/>
            <person name="Lee H.J."/>
            <person name="Kim J.M."/>
            <person name="Jeon C.O."/>
        </authorList>
    </citation>
    <scope>NUCLEOTIDE SEQUENCE [LARGE SCALE GENOMIC DNA]</scope>
    <source>
        <strain evidence="17 18">BD-a59</strain>
    </source>
</reference>
<keyword evidence="18" id="KW-1185">Reference proteome</keyword>
<dbReference type="eggNOG" id="COG2198">
    <property type="taxonomic scope" value="Bacteria"/>
</dbReference>